<proteinExistence type="predicted"/>
<accession>A0A9I9E8Y4</accession>
<dbReference type="EnsemblPlants" id="MELO3C030300.2.1">
    <property type="protein sequence ID" value="MELO3C030300.2.1"/>
    <property type="gene ID" value="MELO3C030300.2"/>
</dbReference>
<dbReference type="AlphaFoldDB" id="A0A9I9E8Y4"/>
<organism evidence="1">
    <name type="scientific">Cucumis melo</name>
    <name type="common">Muskmelon</name>
    <dbReference type="NCBI Taxonomy" id="3656"/>
    <lineage>
        <taxon>Eukaryota</taxon>
        <taxon>Viridiplantae</taxon>
        <taxon>Streptophyta</taxon>
        <taxon>Embryophyta</taxon>
        <taxon>Tracheophyta</taxon>
        <taxon>Spermatophyta</taxon>
        <taxon>Magnoliopsida</taxon>
        <taxon>eudicotyledons</taxon>
        <taxon>Gunneridae</taxon>
        <taxon>Pentapetalae</taxon>
        <taxon>rosids</taxon>
        <taxon>fabids</taxon>
        <taxon>Cucurbitales</taxon>
        <taxon>Cucurbitaceae</taxon>
        <taxon>Benincaseae</taxon>
        <taxon>Cucumis</taxon>
    </lineage>
</organism>
<dbReference type="Gramene" id="MELO3C030300.2.1">
    <property type="protein sequence ID" value="MELO3C030300.2.1"/>
    <property type="gene ID" value="MELO3C030300.2"/>
</dbReference>
<protein>
    <submittedName>
        <fullName evidence="1">Uncharacterized protein</fullName>
    </submittedName>
</protein>
<name>A0A9I9E8Y4_CUCME</name>
<reference evidence="1" key="1">
    <citation type="submission" date="2023-03" db="UniProtKB">
        <authorList>
            <consortium name="EnsemblPlants"/>
        </authorList>
    </citation>
    <scope>IDENTIFICATION</scope>
</reference>
<evidence type="ECO:0000313" key="1">
    <source>
        <dbReference type="EnsemblPlants" id="MELO3C030300.2.1"/>
    </source>
</evidence>
<sequence length="129" mass="15484">MHSRRCLVLQFNHLLPRFPAGYFIPPPLHVLPRREKLRPVRIIHQIMPVRQMRKISQRELISGQISTLSQSLLVHIKHLRQLLLVLLNRLLILRQLHPRRKRQLKNKNRARGIEVLPLRFNPLFDRSFP</sequence>